<sequence length="68" mass="7559">MKRLYKSNTNKIFFGVIGGVGEYFNMDPTLLRLAYLLLAILTAFVPAVIAYLVAGLVVPSRPKELENK</sequence>
<dbReference type="GO" id="GO:0005886">
    <property type="term" value="C:plasma membrane"/>
    <property type="evidence" value="ECO:0007669"/>
    <property type="project" value="UniProtKB-SubCell"/>
</dbReference>
<keyword evidence="2" id="KW-1003">Cell membrane</keyword>
<dbReference type="InterPro" id="IPR007168">
    <property type="entry name" value="Phageshock_PspC_N"/>
</dbReference>
<evidence type="ECO:0000256" key="2">
    <source>
        <dbReference type="ARBA" id="ARBA00022475"/>
    </source>
</evidence>
<organism evidence="8 9">
    <name type="scientific">Candidatus Nomurabacteria bacterium RIFCSPHIGHO2_02_FULL_42_19</name>
    <dbReference type="NCBI Taxonomy" id="1801756"/>
    <lineage>
        <taxon>Bacteria</taxon>
        <taxon>Candidatus Nomuraibacteriota</taxon>
    </lineage>
</organism>
<dbReference type="PANTHER" id="PTHR33885">
    <property type="entry name" value="PHAGE SHOCK PROTEIN C"/>
    <property type="match status" value="1"/>
</dbReference>
<dbReference type="Pfam" id="PF04024">
    <property type="entry name" value="PspC"/>
    <property type="match status" value="1"/>
</dbReference>
<dbReference type="Proteomes" id="UP000179275">
    <property type="component" value="Unassembled WGS sequence"/>
</dbReference>
<proteinExistence type="predicted"/>
<evidence type="ECO:0000256" key="5">
    <source>
        <dbReference type="ARBA" id="ARBA00023136"/>
    </source>
</evidence>
<gene>
    <name evidence="8" type="ORF">A3C67_00715</name>
</gene>
<evidence type="ECO:0000256" key="6">
    <source>
        <dbReference type="SAM" id="Phobius"/>
    </source>
</evidence>
<evidence type="ECO:0000259" key="7">
    <source>
        <dbReference type="Pfam" id="PF04024"/>
    </source>
</evidence>
<reference evidence="8 9" key="1">
    <citation type="journal article" date="2016" name="Nat. Commun.">
        <title>Thousands of microbial genomes shed light on interconnected biogeochemical processes in an aquifer system.</title>
        <authorList>
            <person name="Anantharaman K."/>
            <person name="Brown C.T."/>
            <person name="Hug L.A."/>
            <person name="Sharon I."/>
            <person name="Castelle C.J."/>
            <person name="Probst A.J."/>
            <person name="Thomas B.C."/>
            <person name="Singh A."/>
            <person name="Wilkins M.J."/>
            <person name="Karaoz U."/>
            <person name="Brodie E.L."/>
            <person name="Williams K.H."/>
            <person name="Hubbard S.S."/>
            <person name="Banfield J.F."/>
        </authorList>
    </citation>
    <scope>NUCLEOTIDE SEQUENCE [LARGE SCALE GENOMIC DNA]</scope>
</reference>
<dbReference type="AlphaFoldDB" id="A0A1F6W107"/>
<keyword evidence="4 6" id="KW-1133">Transmembrane helix</keyword>
<comment type="subcellular location">
    <subcellularLocation>
        <location evidence="1">Cell membrane</location>
        <topology evidence="1">Single-pass membrane protein</topology>
    </subcellularLocation>
</comment>
<dbReference type="STRING" id="1801756.A3C67_00715"/>
<protein>
    <submittedName>
        <fullName evidence="8">PspC domain-containing protein</fullName>
    </submittedName>
</protein>
<dbReference type="InterPro" id="IPR052027">
    <property type="entry name" value="PspC"/>
</dbReference>
<feature type="transmembrane region" description="Helical" evidence="6">
    <location>
        <begin position="33"/>
        <end position="58"/>
    </location>
</feature>
<evidence type="ECO:0000256" key="1">
    <source>
        <dbReference type="ARBA" id="ARBA00004162"/>
    </source>
</evidence>
<evidence type="ECO:0000256" key="4">
    <source>
        <dbReference type="ARBA" id="ARBA00022989"/>
    </source>
</evidence>
<keyword evidence="3 6" id="KW-0812">Transmembrane</keyword>
<accession>A0A1F6W107</accession>
<evidence type="ECO:0000313" key="8">
    <source>
        <dbReference type="EMBL" id="OGI75597.1"/>
    </source>
</evidence>
<dbReference type="PANTHER" id="PTHR33885:SF3">
    <property type="entry name" value="PHAGE SHOCK PROTEIN C"/>
    <property type="match status" value="1"/>
</dbReference>
<evidence type="ECO:0000313" key="9">
    <source>
        <dbReference type="Proteomes" id="UP000179275"/>
    </source>
</evidence>
<name>A0A1F6W107_9BACT</name>
<dbReference type="EMBL" id="MFUG01000017">
    <property type="protein sequence ID" value="OGI75597.1"/>
    <property type="molecule type" value="Genomic_DNA"/>
</dbReference>
<evidence type="ECO:0000256" key="3">
    <source>
        <dbReference type="ARBA" id="ARBA00022692"/>
    </source>
</evidence>
<feature type="domain" description="Phage shock protein PspC N-terminal" evidence="7">
    <location>
        <begin position="2"/>
        <end position="60"/>
    </location>
</feature>
<keyword evidence="5 6" id="KW-0472">Membrane</keyword>
<comment type="caution">
    <text evidence="8">The sequence shown here is derived from an EMBL/GenBank/DDBJ whole genome shotgun (WGS) entry which is preliminary data.</text>
</comment>